<organism evidence="2">
    <name type="scientific">hydrothermal vent metagenome</name>
    <dbReference type="NCBI Taxonomy" id="652676"/>
    <lineage>
        <taxon>unclassified sequences</taxon>
        <taxon>metagenomes</taxon>
        <taxon>ecological metagenomes</taxon>
    </lineage>
</organism>
<gene>
    <name evidence="2" type="ORF">MNBD_GAMMA18-1013</name>
</gene>
<dbReference type="EMBL" id="UOFP01000244">
    <property type="protein sequence ID" value="VAW88954.1"/>
    <property type="molecule type" value="Genomic_DNA"/>
</dbReference>
<dbReference type="SUPFAM" id="SSF48695">
    <property type="entry name" value="Multiheme cytochromes"/>
    <property type="match status" value="1"/>
</dbReference>
<protein>
    <submittedName>
        <fullName evidence="2">Oligopeptide transport system permease protein OppC (TC 3.A.1.5.1)</fullName>
    </submittedName>
</protein>
<accession>A0A3B1A5E5</accession>
<name>A0A3B1A5E5_9ZZZZ</name>
<feature type="domain" description="Cytochrome c7-like" evidence="1">
    <location>
        <begin position="153"/>
        <end position="213"/>
    </location>
</feature>
<evidence type="ECO:0000259" key="1">
    <source>
        <dbReference type="Pfam" id="PF14522"/>
    </source>
</evidence>
<dbReference type="Pfam" id="PF14522">
    <property type="entry name" value="Cytochrome_C7"/>
    <property type="match status" value="1"/>
</dbReference>
<reference evidence="2" key="1">
    <citation type="submission" date="2018-06" db="EMBL/GenBank/DDBJ databases">
        <authorList>
            <person name="Zhirakovskaya E."/>
        </authorList>
    </citation>
    <scope>NUCLEOTIDE SEQUENCE</scope>
</reference>
<dbReference type="InterPro" id="IPR036280">
    <property type="entry name" value="Multihaem_cyt_sf"/>
</dbReference>
<dbReference type="AlphaFoldDB" id="A0A3B1A5E5"/>
<evidence type="ECO:0000313" key="2">
    <source>
        <dbReference type="EMBL" id="VAW88954.1"/>
    </source>
</evidence>
<dbReference type="InterPro" id="IPR029467">
    <property type="entry name" value="Cyt_c7-like"/>
</dbReference>
<dbReference type="NCBIfam" id="TIGR04257">
    <property type="entry name" value="nanowire_3heme"/>
    <property type="match status" value="1"/>
</dbReference>
<dbReference type="Gene3D" id="3.90.10.10">
    <property type="entry name" value="Cytochrome C3"/>
    <property type="match status" value="1"/>
</dbReference>
<dbReference type="InterPro" id="IPR026352">
    <property type="entry name" value="Nanowire_3heme"/>
</dbReference>
<sequence length="216" mass="23904">MNTLNRYNKSLYKTATGIGLLCLLGFPIIAVQAETAVEPTQKIIEVVADVVTDKKAPRATTQSDKALKVVTPEKVKALVDSGIYSLDNDAIGILQNPTEALENFPTNRRHEIDWVKALNDGLITPRANIDGTEVVEPLDMDVLMEQTAMMPHVTFPHQAHTEWLACENCHSEIFEPVKNGNAITMGKILKGEYCGRCHDRVAFSLFVCEKCHNTAQ</sequence>
<proteinExistence type="predicted"/>